<name>A0A816HJW5_ADIRI</name>
<dbReference type="Proteomes" id="UP000663828">
    <property type="component" value="Unassembled WGS sequence"/>
</dbReference>
<dbReference type="EMBL" id="CAJNOR010018256">
    <property type="protein sequence ID" value="CAF1688349.1"/>
    <property type="molecule type" value="Genomic_DNA"/>
</dbReference>
<keyword evidence="2" id="KW-1185">Reference proteome</keyword>
<proteinExistence type="predicted"/>
<comment type="caution">
    <text evidence="1">The sequence shown here is derived from an EMBL/GenBank/DDBJ whole genome shotgun (WGS) entry which is preliminary data.</text>
</comment>
<feature type="non-terminal residue" evidence="1">
    <location>
        <position position="1"/>
    </location>
</feature>
<evidence type="ECO:0000313" key="2">
    <source>
        <dbReference type="Proteomes" id="UP000663828"/>
    </source>
</evidence>
<organism evidence="1 2">
    <name type="scientific">Adineta ricciae</name>
    <name type="common">Rotifer</name>
    <dbReference type="NCBI Taxonomy" id="249248"/>
    <lineage>
        <taxon>Eukaryota</taxon>
        <taxon>Metazoa</taxon>
        <taxon>Spiralia</taxon>
        <taxon>Gnathifera</taxon>
        <taxon>Rotifera</taxon>
        <taxon>Eurotatoria</taxon>
        <taxon>Bdelloidea</taxon>
        <taxon>Adinetida</taxon>
        <taxon>Adinetidae</taxon>
        <taxon>Adineta</taxon>
    </lineage>
</organism>
<protein>
    <submittedName>
        <fullName evidence="1">Uncharacterized protein</fullName>
    </submittedName>
</protein>
<dbReference type="AlphaFoldDB" id="A0A816HJW5"/>
<evidence type="ECO:0000313" key="1">
    <source>
        <dbReference type="EMBL" id="CAF1688349.1"/>
    </source>
</evidence>
<reference evidence="1" key="1">
    <citation type="submission" date="2021-02" db="EMBL/GenBank/DDBJ databases">
        <authorList>
            <person name="Nowell W R."/>
        </authorList>
    </citation>
    <scope>NUCLEOTIDE SEQUENCE</scope>
</reference>
<gene>
    <name evidence="1" type="ORF">XAT740_LOCUS62811</name>
</gene>
<sequence>MKAVLDKFPQVAAHAEEAIRRAGVEPLKMSIRGGYAFAAQTGYRGCGRECGSRYSQGDQVMGYDPERRPADDTAGHSLRDRRICFRGKVYHHFTGRGELP</sequence>
<accession>A0A816HJW5</accession>